<dbReference type="FunFam" id="3.40.920.10:FF:000001">
    <property type="entry name" value="Pyruvate:ferredoxin (Flavodoxin) oxidoreductase"/>
    <property type="match status" value="1"/>
</dbReference>
<dbReference type="EMBL" id="LAZR01016064">
    <property type="protein sequence ID" value="KKM06157.1"/>
    <property type="molecule type" value="Genomic_DNA"/>
</dbReference>
<dbReference type="SUPFAM" id="SSF52922">
    <property type="entry name" value="TK C-terminal domain-like"/>
    <property type="match status" value="1"/>
</dbReference>
<dbReference type="GO" id="GO:0030976">
    <property type="term" value="F:thiamine pyrophosphate binding"/>
    <property type="evidence" value="ECO:0007669"/>
    <property type="project" value="InterPro"/>
</dbReference>
<keyword evidence="6" id="KW-0408">Iron</keyword>
<dbReference type="SUPFAM" id="SSF52518">
    <property type="entry name" value="Thiamin diphosphate-binding fold (THDP-binding)"/>
    <property type="match status" value="2"/>
</dbReference>
<dbReference type="AlphaFoldDB" id="A0A0F9HSE0"/>
<dbReference type="InterPro" id="IPR002880">
    <property type="entry name" value="Pyrv_Fd/Flavodoxin_OxRdtase_N"/>
</dbReference>
<dbReference type="GO" id="GO:0006979">
    <property type="term" value="P:response to oxidative stress"/>
    <property type="evidence" value="ECO:0007669"/>
    <property type="project" value="TreeGrafter"/>
</dbReference>
<dbReference type="InterPro" id="IPR017896">
    <property type="entry name" value="4Fe4S_Fe-S-bd"/>
</dbReference>
<proteinExistence type="predicted"/>
<dbReference type="PROSITE" id="PS00198">
    <property type="entry name" value="4FE4S_FER_1"/>
    <property type="match status" value="1"/>
</dbReference>
<dbReference type="InterPro" id="IPR009014">
    <property type="entry name" value="Transketo_C/PFOR_II"/>
</dbReference>
<dbReference type="InterPro" id="IPR033412">
    <property type="entry name" value="PFOR_II"/>
</dbReference>
<dbReference type="InterPro" id="IPR050722">
    <property type="entry name" value="Pyruvate:ferred/Flavod_OxRd"/>
</dbReference>
<dbReference type="InterPro" id="IPR011766">
    <property type="entry name" value="TPP_enzyme_TPP-bd"/>
</dbReference>
<dbReference type="SUPFAM" id="SSF53323">
    <property type="entry name" value="Pyruvate-ferredoxin oxidoreductase, PFOR, domain III"/>
    <property type="match status" value="1"/>
</dbReference>
<evidence type="ECO:0000256" key="7">
    <source>
        <dbReference type="ARBA" id="ARBA00023014"/>
    </source>
</evidence>
<dbReference type="FunFam" id="3.40.50.920:FF:000007">
    <property type="entry name" value="Pyruvate:ferredoxin (Flavodoxin) oxidoreductase"/>
    <property type="match status" value="1"/>
</dbReference>
<feature type="non-terminal residue" evidence="9">
    <location>
        <position position="1"/>
    </location>
</feature>
<dbReference type="PANTHER" id="PTHR32154">
    <property type="entry name" value="PYRUVATE-FLAVODOXIN OXIDOREDUCTASE-RELATED"/>
    <property type="match status" value="1"/>
</dbReference>
<dbReference type="Pfam" id="PF12838">
    <property type="entry name" value="Fer4_7"/>
    <property type="match status" value="1"/>
</dbReference>
<evidence type="ECO:0000256" key="2">
    <source>
        <dbReference type="ARBA" id="ARBA00022485"/>
    </source>
</evidence>
<dbReference type="InterPro" id="IPR029061">
    <property type="entry name" value="THDP-binding"/>
</dbReference>
<evidence type="ECO:0000256" key="6">
    <source>
        <dbReference type="ARBA" id="ARBA00023004"/>
    </source>
</evidence>
<dbReference type="PROSITE" id="PS51379">
    <property type="entry name" value="4FE4S_FER_2"/>
    <property type="match status" value="2"/>
</dbReference>
<dbReference type="SMART" id="SM00890">
    <property type="entry name" value="EKR"/>
    <property type="match status" value="1"/>
</dbReference>
<dbReference type="InterPro" id="IPR002869">
    <property type="entry name" value="Pyrv_flavodox_OxRed_cen"/>
</dbReference>
<name>A0A0F9HSE0_9ZZZZ</name>
<dbReference type="Pfam" id="PF17147">
    <property type="entry name" value="PFOR_II"/>
    <property type="match status" value="1"/>
</dbReference>
<keyword evidence="1" id="KW-0813">Transport</keyword>
<dbReference type="Pfam" id="PF01558">
    <property type="entry name" value="POR"/>
    <property type="match status" value="1"/>
</dbReference>
<evidence type="ECO:0000256" key="1">
    <source>
        <dbReference type="ARBA" id="ARBA00022448"/>
    </source>
</evidence>
<dbReference type="GO" id="GO:0022900">
    <property type="term" value="P:electron transport chain"/>
    <property type="evidence" value="ECO:0007669"/>
    <property type="project" value="InterPro"/>
</dbReference>
<feature type="domain" description="4Fe-4S ferredoxin-type" evidence="8">
    <location>
        <begin position="537"/>
        <end position="566"/>
    </location>
</feature>
<keyword evidence="2" id="KW-0004">4Fe-4S</keyword>
<evidence type="ECO:0000256" key="5">
    <source>
        <dbReference type="ARBA" id="ARBA00023002"/>
    </source>
</evidence>
<dbReference type="Pfam" id="PF01855">
    <property type="entry name" value="POR_N"/>
    <property type="match status" value="1"/>
</dbReference>
<keyword evidence="5" id="KW-0560">Oxidoreductase</keyword>
<dbReference type="Gene3D" id="3.30.70.20">
    <property type="match status" value="1"/>
</dbReference>
<organism evidence="9">
    <name type="scientific">marine sediment metagenome</name>
    <dbReference type="NCBI Taxonomy" id="412755"/>
    <lineage>
        <taxon>unclassified sequences</taxon>
        <taxon>metagenomes</taxon>
        <taxon>ecological metagenomes</taxon>
    </lineage>
</organism>
<dbReference type="PANTHER" id="PTHR32154:SF0">
    <property type="entry name" value="PYRUVATE-FLAVODOXIN OXIDOREDUCTASE-RELATED"/>
    <property type="match status" value="1"/>
</dbReference>
<evidence type="ECO:0000256" key="4">
    <source>
        <dbReference type="ARBA" id="ARBA00022982"/>
    </source>
</evidence>
<sequence length="950" mass="106095">SSNSVQESMDLALIAHLAAIKSSLPFLHFFDGFRTSHEIQKIEVIDYEDINNLVDHEMIKHHRNRALNPHKPYVKGTAQNPDIYFQEMEALNSYYLKVPGIVEAEMDKLFKLTNRRYNLFDYVGAKDADRVIIVMGSAAETIEETVEYLNKKGEKVGLIKVRLYRPFSKEHFLKALPKSVKKIAVLDRTKESGSFAEPLYLDVVATLAEEGNKVIVGGRYGLGSKEFTPSCAKAVFDNLKNEKPKNHFTVGIIDDVTNTSLEIKDEIITEKEDVVRCKFWGVGGDGTVGANKDAIKIIGDNTDKYVQGYFSYDSKKTSGLTVSHLRFGDSLIRSTYLLTEADYIACHHPAYIYKYDVLKGIKKGGIFVLNCPFKEDELDKKLPLEMRKKIAENEIKFYIINAHELAKKVGLGMRINMIMQTAFFKLANIIDMKKAIELLKEAIEKTYARKGDDIVEMNKKAVDAALSELKEIKYPASWKDIVVKEKQVDPSKPEFVRKIADVMDAQEGDSLPVSVFDPGGHFPLGTAAYEKRGLATQVASWIPENCIQCNQCAFVCPHGTIRPFLLTKEEVDKAPEGLKVIKPFGKGMENLFYCIAITPLDCTGCTNCVQVCPATKGKALEMKPIEDVKDKNAKLWGYLMKLPQREGAMNKFTLKGSQFQKPLFEFSGACAGCGETPYFKLLTQLFGDRMIMANATGCTSIWGASAPSIPYTTNEKGYGPAWANSLFEDNAEFGYGIYLGQKYRREKLHILVEKAIKEEISENLKPLFTKWLENFDNGEVTKDLFEEIKPLLEKEKDKTETLKKIYIEKDLLVKPSIWITGGDGWAYDIGYGGLDHVIALGEDVNILVVDTEVYSNTGMQSSKATPIGSVAKFAASGKRVQKKDLGLMAMSYGNVYVASISMGADKIGALRAFKEAEEYKGPSIIIAFAPRIGHGLKGGMAFSQKEEEEA</sequence>
<dbReference type="Pfam" id="PF02775">
    <property type="entry name" value="TPP_enzyme_C"/>
    <property type="match status" value="1"/>
</dbReference>
<gene>
    <name evidence="9" type="ORF">LCGC14_1746810</name>
</gene>
<dbReference type="InterPro" id="IPR019752">
    <property type="entry name" value="Pyrv/ketoisovalerate_OxRed_cat"/>
</dbReference>
<dbReference type="GO" id="GO:0005506">
    <property type="term" value="F:iron ion binding"/>
    <property type="evidence" value="ECO:0007669"/>
    <property type="project" value="InterPro"/>
</dbReference>
<evidence type="ECO:0000259" key="8">
    <source>
        <dbReference type="PROSITE" id="PS51379"/>
    </source>
</evidence>
<keyword evidence="3" id="KW-0479">Metal-binding</keyword>
<keyword evidence="4" id="KW-0249">Electron transport</keyword>
<dbReference type="Gene3D" id="3.40.50.970">
    <property type="match status" value="2"/>
</dbReference>
<feature type="domain" description="4Fe-4S ferredoxin-type" evidence="8">
    <location>
        <begin position="593"/>
        <end position="625"/>
    </location>
</feature>
<dbReference type="GO" id="GO:0016903">
    <property type="term" value="F:oxidoreductase activity, acting on the aldehyde or oxo group of donors"/>
    <property type="evidence" value="ECO:0007669"/>
    <property type="project" value="InterPro"/>
</dbReference>
<dbReference type="GO" id="GO:0051539">
    <property type="term" value="F:4 iron, 4 sulfur cluster binding"/>
    <property type="evidence" value="ECO:0007669"/>
    <property type="project" value="UniProtKB-KW"/>
</dbReference>
<dbReference type="InterPro" id="IPR019456">
    <property type="entry name" value="Pyrv-flavodox_OxRtase_EKR"/>
</dbReference>
<protein>
    <recommendedName>
        <fullName evidence="8">4Fe-4S ferredoxin-type domain-containing protein</fullName>
    </recommendedName>
</protein>
<dbReference type="Gene3D" id="3.40.50.920">
    <property type="match status" value="1"/>
</dbReference>
<accession>A0A0F9HSE0</accession>
<dbReference type="InterPro" id="IPR011895">
    <property type="entry name" value="Pyrv_flavodox_OxRed"/>
</dbReference>
<feature type="non-terminal residue" evidence="9">
    <location>
        <position position="950"/>
    </location>
</feature>
<comment type="caution">
    <text evidence="9">The sequence shown here is derived from an EMBL/GenBank/DDBJ whole genome shotgun (WGS) entry which is preliminary data.</text>
</comment>
<evidence type="ECO:0000256" key="3">
    <source>
        <dbReference type="ARBA" id="ARBA00022723"/>
    </source>
</evidence>
<evidence type="ECO:0000313" key="9">
    <source>
        <dbReference type="EMBL" id="KKM06157.1"/>
    </source>
</evidence>
<dbReference type="InterPro" id="IPR017900">
    <property type="entry name" value="4Fe4S_Fe_S_CS"/>
</dbReference>
<keyword evidence="7" id="KW-0411">Iron-sulfur</keyword>
<dbReference type="Gene3D" id="4.10.780.10">
    <property type="entry name" value="Pyruvate-flavodoxin oxidoreductase, EKR domain"/>
    <property type="match status" value="1"/>
</dbReference>
<dbReference type="FunFam" id="3.30.70.20:FF:000022">
    <property type="entry name" value="Pyruvate:ferredoxin (Flavodoxin) oxidoreductase"/>
    <property type="match status" value="1"/>
</dbReference>
<dbReference type="Pfam" id="PF10371">
    <property type="entry name" value="EKR"/>
    <property type="match status" value="1"/>
</dbReference>
<dbReference type="Gene3D" id="3.40.920.10">
    <property type="entry name" value="Pyruvate-ferredoxin oxidoreductase, PFOR, domain III"/>
    <property type="match status" value="1"/>
</dbReference>
<dbReference type="SUPFAM" id="SSF54862">
    <property type="entry name" value="4Fe-4S ferredoxins"/>
    <property type="match status" value="1"/>
</dbReference>
<dbReference type="NCBIfam" id="TIGR02176">
    <property type="entry name" value="pyruv_ox_red"/>
    <property type="match status" value="1"/>
</dbReference>
<reference evidence="9" key="1">
    <citation type="journal article" date="2015" name="Nature">
        <title>Complex archaea that bridge the gap between prokaryotes and eukaryotes.</title>
        <authorList>
            <person name="Spang A."/>
            <person name="Saw J.H."/>
            <person name="Jorgensen S.L."/>
            <person name="Zaremba-Niedzwiedzka K."/>
            <person name="Martijn J."/>
            <person name="Lind A.E."/>
            <person name="van Eijk R."/>
            <person name="Schleper C."/>
            <person name="Guy L."/>
            <person name="Ettema T.J."/>
        </authorList>
    </citation>
    <scope>NUCLEOTIDE SEQUENCE</scope>
</reference>
<dbReference type="InterPro" id="IPR037112">
    <property type="entry name" value="Pyrv-flavodox_OxR_EKR_sf"/>
</dbReference>